<evidence type="ECO:0000256" key="7">
    <source>
        <dbReference type="ARBA" id="ARBA00022840"/>
    </source>
</evidence>
<evidence type="ECO:0000256" key="4">
    <source>
        <dbReference type="ARBA" id="ARBA00022679"/>
    </source>
</evidence>
<evidence type="ECO:0000313" key="12">
    <source>
        <dbReference type="EMBL" id="MFC1853505.1"/>
    </source>
</evidence>
<dbReference type="SMART" id="SM00388">
    <property type="entry name" value="HisKA"/>
    <property type="match status" value="1"/>
</dbReference>
<dbReference type="InterPro" id="IPR036890">
    <property type="entry name" value="HATPase_C_sf"/>
</dbReference>
<dbReference type="InterPro" id="IPR004358">
    <property type="entry name" value="Sig_transdc_His_kin-like_C"/>
</dbReference>
<dbReference type="PROSITE" id="PS50109">
    <property type="entry name" value="HIS_KIN"/>
    <property type="match status" value="1"/>
</dbReference>
<comment type="catalytic activity">
    <reaction evidence="1">
        <text>ATP + protein L-histidine = ADP + protein N-phospho-L-histidine.</text>
        <dbReference type="EC" id="2.7.13.3"/>
    </reaction>
</comment>
<evidence type="ECO:0000259" key="11">
    <source>
        <dbReference type="PROSITE" id="PS50109"/>
    </source>
</evidence>
<dbReference type="Pfam" id="PF02518">
    <property type="entry name" value="HATPase_c"/>
    <property type="match status" value="1"/>
</dbReference>
<reference evidence="12 13" key="1">
    <citation type="submission" date="2024-09" db="EMBL/GenBank/DDBJ databases">
        <title>Laminarin stimulates single cell rates of sulfate reduction while oxygen inhibits transcriptomic activity in coastal marine sediment.</title>
        <authorList>
            <person name="Lindsay M."/>
            <person name="Orcutt B."/>
            <person name="Emerson D."/>
            <person name="Stepanauskas R."/>
            <person name="D'Angelo T."/>
        </authorList>
    </citation>
    <scope>NUCLEOTIDE SEQUENCE [LARGE SCALE GENOMIC DNA]</scope>
    <source>
        <strain evidence="12">SAG AM-311-K15</strain>
    </source>
</reference>
<dbReference type="GO" id="GO:0016301">
    <property type="term" value="F:kinase activity"/>
    <property type="evidence" value="ECO:0007669"/>
    <property type="project" value="UniProtKB-KW"/>
</dbReference>
<dbReference type="Pfam" id="PF00512">
    <property type="entry name" value="HisKA"/>
    <property type="match status" value="1"/>
</dbReference>
<dbReference type="PRINTS" id="PR00344">
    <property type="entry name" value="BCTRLSENSOR"/>
</dbReference>
<protein>
    <recommendedName>
        <fullName evidence="2">histidine kinase</fullName>
        <ecNumber evidence="2">2.7.13.3</ecNumber>
    </recommendedName>
</protein>
<sequence>MKPRLAIIFFFIILMPLGLLIFLGHRVARYEQESVQLKFDELLDNQLTAVDTTILNFIDQRQRELLNVVSTLSCDPITLRSTIRDQVFISQLFCLNQDGDVLYPSPLSELNEAEWDFLDRTKDILIGKNLVSHMDTITDNPPIQQDFTQSRQQGGYSPQTNNDLNQSIQSQQALSEQQMTTKYGWFAWYWGTGINLIFWFRSPDHRIVGAEVDRIRLLADVIGILPETNVLTSLPLQGRITLSNALGQTLYQWGSYEPASNDEPVVEKYVSYPLRTWKLSFYIPPDQLTAVRGHSVQLSLTIGLIALGSALFGLAFYFYREHSREMREAARRVSFVNQVSHELKTPLTNIRMYAELLEERLVDDDEKVLRHLNIIVSESQRLSRLIGNILTFSRTQREKLSLRFSSDVIDDTIHSVLGHFKASFEQLNITVSFEAKACQIVQFDRDAVAQILGNLFSNVEKYAARGESLSIKSFHEQSQTVVIVSDQGPGIPVREKERIFIPFMRLSNKLTDGVSGTGIGLSIARELARLHGGDLVLLPTAQGASFELRINTPASDKGDIV</sequence>
<dbReference type="Proteomes" id="UP001594351">
    <property type="component" value="Unassembled WGS sequence"/>
</dbReference>
<feature type="region of interest" description="Disordered" evidence="9">
    <location>
        <begin position="141"/>
        <end position="163"/>
    </location>
</feature>
<evidence type="ECO:0000256" key="1">
    <source>
        <dbReference type="ARBA" id="ARBA00000085"/>
    </source>
</evidence>
<evidence type="ECO:0000256" key="8">
    <source>
        <dbReference type="ARBA" id="ARBA00023012"/>
    </source>
</evidence>
<keyword evidence="6 12" id="KW-0418">Kinase</keyword>
<dbReference type="InterPro" id="IPR005467">
    <property type="entry name" value="His_kinase_dom"/>
</dbReference>
<evidence type="ECO:0000256" key="3">
    <source>
        <dbReference type="ARBA" id="ARBA00022553"/>
    </source>
</evidence>
<evidence type="ECO:0000256" key="6">
    <source>
        <dbReference type="ARBA" id="ARBA00022777"/>
    </source>
</evidence>
<dbReference type="PANTHER" id="PTHR42878:SF7">
    <property type="entry name" value="SENSOR HISTIDINE KINASE GLRK"/>
    <property type="match status" value="1"/>
</dbReference>
<evidence type="ECO:0000256" key="2">
    <source>
        <dbReference type="ARBA" id="ARBA00012438"/>
    </source>
</evidence>
<evidence type="ECO:0000256" key="5">
    <source>
        <dbReference type="ARBA" id="ARBA00022741"/>
    </source>
</evidence>
<evidence type="ECO:0000256" key="10">
    <source>
        <dbReference type="SAM" id="Phobius"/>
    </source>
</evidence>
<dbReference type="SUPFAM" id="SSF55874">
    <property type="entry name" value="ATPase domain of HSP90 chaperone/DNA topoisomerase II/histidine kinase"/>
    <property type="match status" value="1"/>
</dbReference>
<gene>
    <name evidence="12" type="ORF">ACFL27_25215</name>
</gene>
<dbReference type="Gene3D" id="3.30.565.10">
    <property type="entry name" value="Histidine kinase-like ATPase, C-terminal domain"/>
    <property type="match status" value="1"/>
</dbReference>
<keyword evidence="10" id="KW-0472">Membrane</keyword>
<name>A0ABV6Z4Y5_UNCC1</name>
<evidence type="ECO:0000313" key="13">
    <source>
        <dbReference type="Proteomes" id="UP001594351"/>
    </source>
</evidence>
<proteinExistence type="predicted"/>
<dbReference type="CDD" id="cd00082">
    <property type="entry name" value="HisKA"/>
    <property type="match status" value="1"/>
</dbReference>
<evidence type="ECO:0000256" key="9">
    <source>
        <dbReference type="SAM" id="MobiDB-lite"/>
    </source>
</evidence>
<keyword evidence="10" id="KW-0812">Transmembrane</keyword>
<feature type="transmembrane region" description="Helical" evidence="10">
    <location>
        <begin position="298"/>
        <end position="319"/>
    </location>
</feature>
<keyword evidence="8" id="KW-0902">Two-component regulatory system</keyword>
<feature type="domain" description="Histidine kinase" evidence="11">
    <location>
        <begin position="338"/>
        <end position="554"/>
    </location>
</feature>
<accession>A0ABV6Z4Y5</accession>
<dbReference type="EC" id="2.7.13.3" evidence="2"/>
<keyword evidence="3" id="KW-0597">Phosphoprotein</keyword>
<dbReference type="Gene3D" id="1.10.287.130">
    <property type="match status" value="1"/>
</dbReference>
<keyword evidence="7" id="KW-0067">ATP-binding</keyword>
<dbReference type="InterPro" id="IPR003661">
    <property type="entry name" value="HisK_dim/P_dom"/>
</dbReference>
<keyword evidence="4" id="KW-0808">Transferase</keyword>
<comment type="caution">
    <text evidence="12">The sequence shown here is derived from an EMBL/GenBank/DDBJ whole genome shotgun (WGS) entry which is preliminary data.</text>
</comment>
<dbReference type="InterPro" id="IPR036097">
    <property type="entry name" value="HisK_dim/P_sf"/>
</dbReference>
<keyword evidence="10" id="KW-1133">Transmembrane helix</keyword>
<dbReference type="InterPro" id="IPR003594">
    <property type="entry name" value="HATPase_dom"/>
</dbReference>
<dbReference type="PANTHER" id="PTHR42878">
    <property type="entry name" value="TWO-COMPONENT HISTIDINE KINASE"/>
    <property type="match status" value="1"/>
</dbReference>
<dbReference type="InterPro" id="IPR050351">
    <property type="entry name" value="BphY/WalK/GraS-like"/>
</dbReference>
<dbReference type="EMBL" id="JBHPBY010000516">
    <property type="protein sequence ID" value="MFC1853505.1"/>
    <property type="molecule type" value="Genomic_DNA"/>
</dbReference>
<dbReference type="SMART" id="SM00387">
    <property type="entry name" value="HATPase_c"/>
    <property type="match status" value="1"/>
</dbReference>
<keyword evidence="13" id="KW-1185">Reference proteome</keyword>
<keyword evidence="5" id="KW-0547">Nucleotide-binding</keyword>
<organism evidence="12 13">
    <name type="scientific">candidate division CSSED10-310 bacterium</name>
    <dbReference type="NCBI Taxonomy" id="2855610"/>
    <lineage>
        <taxon>Bacteria</taxon>
        <taxon>Bacteria division CSSED10-310</taxon>
    </lineage>
</organism>
<dbReference type="SUPFAM" id="SSF47384">
    <property type="entry name" value="Homodimeric domain of signal transducing histidine kinase"/>
    <property type="match status" value="1"/>
</dbReference>